<sequence>MCFFGGFRPLGWLLGLPFAFMSLVISAIGIVIWTVGMAISTVCPCFMCVTVLVELALELIKVPLSVMEWFISLIPC</sequence>
<evidence type="ECO:0000313" key="3">
    <source>
        <dbReference type="Proteomes" id="UP000663760"/>
    </source>
</evidence>
<evidence type="ECO:0000256" key="1">
    <source>
        <dbReference type="SAM" id="Phobius"/>
    </source>
</evidence>
<reference evidence="2" key="1">
    <citation type="submission" date="2020-02" db="EMBL/GenBank/DDBJ databases">
        <authorList>
            <person name="Scholz U."/>
            <person name="Mascher M."/>
            <person name="Fiebig A."/>
        </authorList>
    </citation>
    <scope>NUCLEOTIDE SEQUENCE</scope>
</reference>
<dbReference type="EMBL" id="LR746280">
    <property type="protein sequence ID" value="CAA7410422.1"/>
    <property type="molecule type" value="Genomic_DNA"/>
</dbReference>
<name>A0A7I8LKM2_SPIIN</name>
<dbReference type="Proteomes" id="UP000663760">
    <property type="component" value="Chromosome 17"/>
</dbReference>
<keyword evidence="1" id="KW-0812">Transmembrane</keyword>
<dbReference type="OrthoDB" id="1921758at2759"/>
<proteinExistence type="predicted"/>
<keyword evidence="3" id="KW-1185">Reference proteome</keyword>
<dbReference type="AlphaFoldDB" id="A0A7I8LKM2"/>
<gene>
    <name evidence="2" type="ORF">SI8410_17021100</name>
</gene>
<organism evidence="2 3">
    <name type="scientific">Spirodela intermedia</name>
    <name type="common">Intermediate duckweed</name>
    <dbReference type="NCBI Taxonomy" id="51605"/>
    <lineage>
        <taxon>Eukaryota</taxon>
        <taxon>Viridiplantae</taxon>
        <taxon>Streptophyta</taxon>
        <taxon>Embryophyta</taxon>
        <taxon>Tracheophyta</taxon>
        <taxon>Spermatophyta</taxon>
        <taxon>Magnoliopsida</taxon>
        <taxon>Liliopsida</taxon>
        <taxon>Araceae</taxon>
        <taxon>Lemnoideae</taxon>
        <taxon>Spirodela</taxon>
    </lineage>
</organism>
<protein>
    <submittedName>
        <fullName evidence="2">Uncharacterized protein</fullName>
    </submittedName>
</protein>
<evidence type="ECO:0000313" key="2">
    <source>
        <dbReference type="EMBL" id="CAA7410422.1"/>
    </source>
</evidence>
<keyword evidence="1" id="KW-1133">Transmembrane helix</keyword>
<feature type="transmembrane region" description="Helical" evidence="1">
    <location>
        <begin position="39"/>
        <end position="57"/>
    </location>
</feature>
<dbReference type="InterPro" id="IPR055283">
    <property type="entry name" value="TAXIMIN_1/2"/>
</dbReference>
<dbReference type="PANTHER" id="PTHR33834:SF2">
    <property type="entry name" value="SIGNALING PEPTIDE TAXIMIN 1"/>
    <property type="match status" value="1"/>
</dbReference>
<accession>A0A7I8LKM2</accession>
<feature type="transmembrane region" description="Helical" evidence="1">
    <location>
        <begin position="12"/>
        <end position="33"/>
    </location>
</feature>
<dbReference type="PANTHER" id="PTHR33834">
    <property type="entry name" value="SIGNALING PEPTIDE TAXIMIN 2"/>
    <property type="match status" value="1"/>
</dbReference>
<keyword evidence="1" id="KW-0472">Membrane</keyword>